<dbReference type="GeneID" id="87841237"/>
<feature type="domain" description="Heterokaryon incompatibility" evidence="1">
    <location>
        <begin position="52"/>
        <end position="183"/>
    </location>
</feature>
<sequence>MGPSPFRYEPLLESDSIRLLMLEPSEQPDTELCGTLAHTTIRSCLDDISGGFIALSYHWGDPAPKGSISLDGHRVGLTASLEAALRNLRDSSVVLRVWVDAICIDQQKIEEKNTQVPLMGSIYEAANHTVIYLGLLTSEAESVLRRASRWHELERGERDEIIALAEKDILRRPWFARTWILQELALSRDPLVQCGRLRTRWMNLRSLLLGSPPAHDMTRLDTTPQLQAFAAMDSVRSKFHQTANTLLEILCARRAAEASNPRDMIYGILGLVSKSEMWPKDLIDYNLTVERIYTTAAHRILQSSSWSVLQSLLAAADNNTPMEARPRPSLPSWVPDWTLVPGYPMSLPDTYAGIYPPPSEFQGTWCLVIEELEILVCFGWTTSTIQGLSPVFPAPSTISPALRKRCQNSLSRVPLVADGRDHRNVVVGGDRNVVAAASRQFYEDWAELCEAIQTSQEPNLKSDSLEQFKRGTMEAVSPDRIRLMSTSLRAMFMSYLEGADSASPLQGRRFAVLAPQPRKHDTLAVVPCYARPGDFAAKIFPSLRSYILRQDPGPAVWSQAMLQRVNCLEVRGVGLYNGRTYMSSSYGQIDARHRLVGECFIETGQDDAQMYGGGCRLLAVV</sequence>
<evidence type="ECO:0000313" key="2">
    <source>
        <dbReference type="EMBL" id="KAK3292971.1"/>
    </source>
</evidence>
<accession>A0AAE0HCA9</accession>
<protein>
    <submittedName>
        <fullName evidence="2">Heterokaryon incompatibility protein-domain-containing protein</fullName>
    </submittedName>
</protein>
<name>A0AAE0HCA9_9PEZI</name>
<gene>
    <name evidence="2" type="ORF">B0H64DRAFT_403228</name>
</gene>
<dbReference type="PANTHER" id="PTHR24148:SF73">
    <property type="entry name" value="HET DOMAIN PROTEIN (AFU_ORTHOLOGUE AFUA_8G01020)"/>
    <property type="match status" value="1"/>
</dbReference>
<dbReference type="InterPro" id="IPR052895">
    <property type="entry name" value="HetReg/Transcr_Mod"/>
</dbReference>
<reference evidence="2" key="1">
    <citation type="journal article" date="2023" name="Mol. Phylogenet. Evol.">
        <title>Genome-scale phylogeny and comparative genomics of the fungal order Sordariales.</title>
        <authorList>
            <person name="Hensen N."/>
            <person name="Bonometti L."/>
            <person name="Westerberg I."/>
            <person name="Brannstrom I.O."/>
            <person name="Guillou S."/>
            <person name="Cros-Aarteil S."/>
            <person name="Calhoun S."/>
            <person name="Haridas S."/>
            <person name="Kuo A."/>
            <person name="Mondo S."/>
            <person name="Pangilinan J."/>
            <person name="Riley R."/>
            <person name="LaButti K."/>
            <person name="Andreopoulos B."/>
            <person name="Lipzen A."/>
            <person name="Chen C."/>
            <person name="Yan M."/>
            <person name="Daum C."/>
            <person name="Ng V."/>
            <person name="Clum A."/>
            <person name="Steindorff A."/>
            <person name="Ohm R.A."/>
            <person name="Martin F."/>
            <person name="Silar P."/>
            <person name="Natvig D.O."/>
            <person name="Lalanne C."/>
            <person name="Gautier V."/>
            <person name="Ament-Velasquez S.L."/>
            <person name="Kruys A."/>
            <person name="Hutchinson M.I."/>
            <person name="Powell A.J."/>
            <person name="Barry K."/>
            <person name="Miller A.N."/>
            <person name="Grigoriev I.V."/>
            <person name="Debuchy R."/>
            <person name="Gladieux P."/>
            <person name="Hiltunen Thoren M."/>
            <person name="Johannesson H."/>
        </authorList>
    </citation>
    <scope>NUCLEOTIDE SEQUENCE</scope>
    <source>
        <strain evidence="2">CBS 168.71</strain>
    </source>
</reference>
<dbReference type="RefSeq" id="XP_062656485.1">
    <property type="nucleotide sequence ID" value="XM_062804289.1"/>
</dbReference>
<reference evidence="2" key="2">
    <citation type="submission" date="2023-06" db="EMBL/GenBank/DDBJ databases">
        <authorList>
            <consortium name="Lawrence Berkeley National Laboratory"/>
            <person name="Haridas S."/>
            <person name="Hensen N."/>
            <person name="Bonometti L."/>
            <person name="Westerberg I."/>
            <person name="Brannstrom I.O."/>
            <person name="Guillou S."/>
            <person name="Cros-Aarteil S."/>
            <person name="Calhoun S."/>
            <person name="Kuo A."/>
            <person name="Mondo S."/>
            <person name="Pangilinan J."/>
            <person name="Riley R."/>
            <person name="Labutti K."/>
            <person name="Andreopoulos B."/>
            <person name="Lipzen A."/>
            <person name="Chen C."/>
            <person name="Yanf M."/>
            <person name="Daum C."/>
            <person name="Ng V."/>
            <person name="Clum A."/>
            <person name="Steindorff A."/>
            <person name="Ohm R."/>
            <person name="Martin F."/>
            <person name="Silar P."/>
            <person name="Natvig D."/>
            <person name="Lalanne C."/>
            <person name="Gautier V."/>
            <person name="Ament-Velasquez S.L."/>
            <person name="Kruys A."/>
            <person name="Hutchinson M.I."/>
            <person name="Powell A.J."/>
            <person name="Barry K."/>
            <person name="Miller A.N."/>
            <person name="Grigoriev I.V."/>
            <person name="Debuchy R."/>
            <person name="Gladieux P."/>
            <person name="Thoren M.H."/>
            <person name="Johannesson H."/>
        </authorList>
    </citation>
    <scope>NUCLEOTIDE SEQUENCE</scope>
    <source>
        <strain evidence="2">CBS 168.71</strain>
    </source>
</reference>
<dbReference type="AlphaFoldDB" id="A0AAE0HCA9"/>
<evidence type="ECO:0000259" key="1">
    <source>
        <dbReference type="Pfam" id="PF06985"/>
    </source>
</evidence>
<keyword evidence="3" id="KW-1185">Reference proteome</keyword>
<dbReference type="PANTHER" id="PTHR24148">
    <property type="entry name" value="ANKYRIN REPEAT DOMAIN-CONTAINING PROTEIN 39 HOMOLOG-RELATED"/>
    <property type="match status" value="1"/>
</dbReference>
<comment type="caution">
    <text evidence="2">The sequence shown here is derived from an EMBL/GenBank/DDBJ whole genome shotgun (WGS) entry which is preliminary data.</text>
</comment>
<dbReference type="Proteomes" id="UP001278766">
    <property type="component" value="Unassembled WGS sequence"/>
</dbReference>
<proteinExistence type="predicted"/>
<dbReference type="EMBL" id="JAUEPN010000006">
    <property type="protein sequence ID" value="KAK3292971.1"/>
    <property type="molecule type" value="Genomic_DNA"/>
</dbReference>
<organism evidence="2 3">
    <name type="scientific">Chaetomium fimeti</name>
    <dbReference type="NCBI Taxonomy" id="1854472"/>
    <lineage>
        <taxon>Eukaryota</taxon>
        <taxon>Fungi</taxon>
        <taxon>Dikarya</taxon>
        <taxon>Ascomycota</taxon>
        <taxon>Pezizomycotina</taxon>
        <taxon>Sordariomycetes</taxon>
        <taxon>Sordariomycetidae</taxon>
        <taxon>Sordariales</taxon>
        <taxon>Chaetomiaceae</taxon>
        <taxon>Chaetomium</taxon>
    </lineage>
</organism>
<dbReference type="InterPro" id="IPR010730">
    <property type="entry name" value="HET"/>
</dbReference>
<dbReference type="Pfam" id="PF06985">
    <property type="entry name" value="HET"/>
    <property type="match status" value="1"/>
</dbReference>
<evidence type="ECO:0000313" key="3">
    <source>
        <dbReference type="Proteomes" id="UP001278766"/>
    </source>
</evidence>